<dbReference type="InterPro" id="IPR024079">
    <property type="entry name" value="MetalloPept_cat_dom_sf"/>
</dbReference>
<feature type="signal peptide" evidence="3">
    <location>
        <begin position="1"/>
        <end position="27"/>
    </location>
</feature>
<dbReference type="RefSeq" id="WP_092101059.1">
    <property type="nucleotide sequence ID" value="NZ_CP047198.1"/>
</dbReference>
<organism evidence="4 5">
    <name type="scientific">Corynebacterium coyleae</name>
    <dbReference type="NCBI Taxonomy" id="53374"/>
    <lineage>
        <taxon>Bacteria</taxon>
        <taxon>Bacillati</taxon>
        <taxon>Actinomycetota</taxon>
        <taxon>Actinomycetes</taxon>
        <taxon>Mycobacteriales</taxon>
        <taxon>Corynebacteriaceae</taxon>
        <taxon>Corynebacterium</taxon>
    </lineage>
</organism>
<feature type="compositionally biased region" description="Basic and acidic residues" evidence="1">
    <location>
        <begin position="336"/>
        <end position="377"/>
    </location>
</feature>
<feature type="region of interest" description="Disordered" evidence="1">
    <location>
        <begin position="318"/>
        <end position="377"/>
    </location>
</feature>
<dbReference type="Gene3D" id="3.40.390.10">
    <property type="entry name" value="Collagenase (Catalytic Domain)"/>
    <property type="match status" value="1"/>
</dbReference>
<dbReference type="Proteomes" id="UP000683520">
    <property type="component" value="Chromosome"/>
</dbReference>
<name>A0ABX8KXH5_9CORY</name>
<evidence type="ECO:0000256" key="2">
    <source>
        <dbReference type="SAM" id="Phobius"/>
    </source>
</evidence>
<evidence type="ECO:0000313" key="5">
    <source>
        <dbReference type="Proteomes" id="UP000683520"/>
    </source>
</evidence>
<evidence type="ECO:0000256" key="3">
    <source>
        <dbReference type="SAM" id="SignalP"/>
    </source>
</evidence>
<reference evidence="4 5" key="1">
    <citation type="submission" date="2021-06" db="EMBL/GenBank/DDBJ databases">
        <title>FDA dAtabase for Regulatory Grade micrObial Sequences (FDA-ARGOS): Supporting development and validation of Infectious Disease Dx tests.</title>
        <authorList>
            <person name="Sproer C."/>
            <person name="Gronow S."/>
            <person name="Severitt S."/>
            <person name="Schroder I."/>
            <person name="Tallon L."/>
            <person name="Sadzewicz L."/>
            <person name="Zhao X."/>
            <person name="Boylan J."/>
            <person name="Ott S."/>
            <person name="Bowen H."/>
            <person name="Vavikolanu K."/>
            <person name="Mehta A."/>
            <person name="Aluvathingal J."/>
            <person name="Nadendla S."/>
            <person name="Lowell S."/>
            <person name="Myers T."/>
            <person name="Yan Y."/>
        </authorList>
    </citation>
    <scope>NUCLEOTIDE SEQUENCE [LARGE SCALE GENOMIC DNA]</scope>
    <source>
        <strain evidence="4 5">FDAARGOS 1425</strain>
    </source>
</reference>
<keyword evidence="2" id="KW-0472">Membrane</keyword>
<keyword evidence="3" id="KW-0732">Signal</keyword>
<evidence type="ECO:0000313" key="4">
    <source>
        <dbReference type="EMBL" id="QXB19381.1"/>
    </source>
</evidence>
<keyword evidence="2" id="KW-0812">Transmembrane</keyword>
<evidence type="ECO:0008006" key="6">
    <source>
        <dbReference type="Google" id="ProtNLM"/>
    </source>
</evidence>
<evidence type="ECO:0000256" key="1">
    <source>
        <dbReference type="SAM" id="MobiDB-lite"/>
    </source>
</evidence>
<proteinExistence type="predicted"/>
<accession>A0ABX8KXH5</accession>
<keyword evidence="2" id="KW-1133">Transmembrane helix</keyword>
<feature type="chain" id="PRO_5046759445" description="Peptidase M10 metallopeptidase domain-containing protein" evidence="3">
    <location>
        <begin position="28"/>
        <end position="414"/>
    </location>
</feature>
<protein>
    <recommendedName>
        <fullName evidence="6">Peptidase M10 metallopeptidase domain-containing protein</fullName>
    </recommendedName>
</protein>
<sequence>MRAALRTGLAAALAATVAFGGVVPAKAAEPADVVVDNQAISAELIDSDGDGIPDIWERNGVVLEDGTVLNLPAYGADPSRPDLFLQLNWMESEYKTLGCDVEPSEACANANTREYGVKAESLQEMVDLFDDHGINLHVDAGETFNNIPGYEARGGETLKYVKNYFENESQGSKLLNNIDEMLGERQNIFRIGVIGDQIDAYNLSSGASLVNDTSFFVANHRFMNSEEMLRNTILHELGHTLGLRHQGAHAVVKDIQGMRLDTSAYKSVMNYDYQFDYFNYSEKPYLLDTPFGVREVPADWEALAINAWRIGARGVASAPSQEGAVNDPAPNEQPEEEKPAEQPAPEAEKPAENQPEKPAEKPAEHEQQAEQKDKPAPVVEKDVNVAAIVAPIVAILALIGIGFAVMNMMPGLGF</sequence>
<dbReference type="SUPFAM" id="SSF55486">
    <property type="entry name" value="Metalloproteases ('zincins'), catalytic domain"/>
    <property type="match status" value="1"/>
</dbReference>
<dbReference type="EMBL" id="CP077302">
    <property type="protein sequence ID" value="QXB19381.1"/>
    <property type="molecule type" value="Genomic_DNA"/>
</dbReference>
<keyword evidence="5" id="KW-1185">Reference proteome</keyword>
<dbReference type="GeneID" id="92749494"/>
<feature type="transmembrane region" description="Helical" evidence="2">
    <location>
        <begin position="385"/>
        <end position="406"/>
    </location>
</feature>
<gene>
    <name evidence="4" type="ORF">I6L55_04770</name>
</gene>